<evidence type="ECO:0000313" key="1">
    <source>
        <dbReference type="EMBL" id="KAA8581854.1"/>
    </source>
</evidence>
<reference evidence="1 2" key="1">
    <citation type="submission" date="2019-08" db="EMBL/GenBank/DDBJ databases">
        <title>A chromosome-level genome assembly, high-density linkage maps, and genome scans reveal the genomic architecture of hybrid incompatibilities underlying speciation via character displacement in darters (Percidae: Etheostominae).</title>
        <authorList>
            <person name="Moran R.L."/>
            <person name="Catchen J.M."/>
            <person name="Fuller R.C."/>
        </authorList>
    </citation>
    <scope>NUCLEOTIDE SEQUENCE [LARGE SCALE GENOMIC DNA]</scope>
    <source>
        <strain evidence="1">EspeVRDwgs_2016</strain>
        <tissue evidence="1">Muscle</tissue>
    </source>
</reference>
<organism evidence="1 2">
    <name type="scientific">Etheostoma spectabile</name>
    <name type="common">orangethroat darter</name>
    <dbReference type="NCBI Taxonomy" id="54343"/>
    <lineage>
        <taxon>Eukaryota</taxon>
        <taxon>Metazoa</taxon>
        <taxon>Chordata</taxon>
        <taxon>Craniata</taxon>
        <taxon>Vertebrata</taxon>
        <taxon>Euteleostomi</taxon>
        <taxon>Actinopterygii</taxon>
        <taxon>Neopterygii</taxon>
        <taxon>Teleostei</taxon>
        <taxon>Neoteleostei</taxon>
        <taxon>Acanthomorphata</taxon>
        <taxon>Eupercaria</taxon>
        <taxon>Perciformes</taxon>
        <taxon>Percoidei</taxon>
        <taxon>Percidae</taxon>
        <taxon>Etheostomatinae</taxon>
        <taxon>Etheostoma</taxon>
    </lineage>
</organism>
<dbReference type="EMBL" id="VOFY01000020">
    <property type="protein sequence ID" value="KAA8581854.1"/>
    <property type="molecule type" value="Genomic_DNA"/>
</dbReference>
<sequence length="78" mass="8442">MQRFKVKAACWAALSTDGVHCDSANEAYFGEGTKLTVLVYQRSKVKAACWAGLSTDQVHCDSGGYEAYFGEGTKLTVL</sequence>
<accession>A0A5J5CJ51</accession>
<gene>
    <name evidence="1" type="ORF">FQN60_008594</name>
</gene>
<protein>
    <submittedName>
        <fullName evidence="1">Uncharacterized protein</fullName>
    </submittedName>
</protein>
<feature type="non-terminal residue" evidence="1">
    <location>
        <position position="78"/>
    </location>
</feature>
<evidence type="ECO:0000313" key="2">
    <source>
        <dbReference type="Proteomes" id="UP000327493"/>
    </source>
</evidence>
<dbReference type="Proteomes" id="UP000327493">
    <property type="component" value="Chromosome 20"/>
</dbReference>
<proteinExistence type="predicted"/>
<keyword evidence="2" id="KW-1185">Reference proteome</keyword>
<dbReference type="AlphaFoldDB" id="A0A5J5CJ51"/>
<comment type="caution">
    <text evidence="1">The sequence shown here is derived from an EMBL/GenBank/DDBJ whole genome shotgun (WGS) entry which is preliminary data.</text>
</comment>
<name>A0A5J5CJ51_9PERO</name>